<gene>
    <name evidence="2" type="ORF">ElyMa_004801800</name>
</gene>
<evidence type="ECO:0000313" key="3">
    <source>
        <dbReference type="Proteomes" id="UP000762676"/>
    </source>
</evidence>
<keyword evidence="3" id="KW-1185">Reference proteome</keyword>
<feature type="compositionally biased region" description="Basic and acidic residues" evidence="1">
    <location>
        <begin position="145"/>
        <end position="163"/>
    </location>
</feature>
<evidence type="ECO:0000313" key="2">
    <source>
        <dbReference type="EMBL" id="GFS10184.1"/>
    </source>
</evidence>
<dbReference type="GO" id="GO:0015631">
    <property type="term" value="F:tubulin binding"/>
    <property type="evidence" value="ECO:0007669"/>
    <property type="project" value="InterPro"/>
</dbReference>
<dbReference type="PANTHER" id="PTHR12932:SF9">
    <property type="entry name" value="TUBULIN POLYMERIZATION-PROMOTING PROTEIN HOMOLOG"/>
    <property type="match status" value="1"/>
</dbReference>
<dbReference type="Pfam" id="PF05517">
    <property type="entry name" value="p25-alpha"/>
    <property type="match status" value="1"/>
</dbReference>
<sequence length="186" mass="20422">MADVKAQCLQTFKHFVEGAAAKPDLSEADLKLISDKAITKLLKECINDAASKASESSVFPKYCDKKTKKLAFDAFFGDYMLELAAVLIQNKKKLTKRPELTDAEVVSMADELRGQVAAKHDLKSKTQAVDATTARLTDTSKYTGTHKERFDESGKGKGIAGREDLANTSGYVQGYKNEGAYEKDKK</sequence>
<dbReference type="GO" id="GO:0001578">
    <property type="term" value="P:microtubule bundle formation"/>
    <property type="evidence" value="ECO:0007669"/>
    <property type="project" value="TreeGrafter"/>
</dbReference>
<name>A0AAV4IIK1_9GAST</name>
<evidence type="ECO:0000256" key="1">
    <source>
        <dbReference type="SAM" id="MobiDB-lite"/>
    </source>
</evidence>
<comment type="caution">
    <text evidence="2">The sequence shown here is derived from an EMBL/GenBank/DDBJ whole genome shotgun (WGS) entry which is preliminary data.</text>
</comment>
<dbReference type="Proteomes" id="UP000762676">
    <property type="component" value="Unassembled WGS sequence"/>
</dbReference>
<accession>A0AAV4IIK1</accession>
<organism evidence="2 3">
    <name type="scientific">Elysia marginata</name>
    <dbReference type="NCBI Taxonomy" id="1093978"/>
    <lineage>
        <taxon>Eukaryota</taxon>
        <taxon>Metazoa</taxon>
        <taxon>Spiralia</taxon>
        <taxon>Lophotrochozoa</taxon>
        <taxon>Mollusca</taxon>
        <taxon>Gastropoda</taxon>
        <taxon>Heterobranchia</taxon>
        <taxon>Euthyneura</taxon>
        <taxon>Panpulmonata</taxon>
        <taxon>Sacoglossa</taxon>
        <taxon>Placobranchoidea</taxon>
        <taxon>Plakobranchidae</taxon>
        <taxon>Elysia</taxon>
    </lineage>
</organism>
<dbReference type="GO" id="GO:0046785">
    <property type="term" value="P:microtubule polymerization"/>
    <property type="evidence" value="ECO:0007669"/>
    <property type="project" value="InterPro"/>
</dbReference>
<dbReference type="PANTHER" id="PTHR12932">
    <property type="entry name" value="P25 ALPHA-RELATED"/>
    <property type="match status" value="1"/>
</dbReference>
<dbReference type="AlphaFoldDB" id="A0AAV4IIK1"/>
<feature type="region of interest" description="Disordered" evidence="1">
    <location>
        <begin position="140"/>
        <end position="163"/>
    </location>
</feature>
<dbReference type="GO" id="GO:0005874">
    <property type="term" value="C:microtubule"/>
    <property type="evidence" value="ECO:0007669"/>
    <property type="project" value="TreeGrafter"/>
</dbReference>
<dbReference type="InterPro" id="IPR008907">
    <property type="entry name" value="TPP/p25"/>
</dbReference>
<reference evidence="2 3" key="1">
    <citation type="journal article" date="2021" name="Elife">
        <title>Chloroplast acquisition without the gene transfer in kleptoplastic sea slugs, Plakobranchus ocellatus.</title>
        <authorList>
            <person name="Maeda T."/>
            <person name="Takahashi S."/>
            <person name="Yoshida T."/>
            <person name="Shimamura S."/>
            <person name="Takaki Y."/>
            <person name="Nagai Y."/>
            <person name="Toyoda A."/>
            <person name="Suzuki Y."/>
            <person name="Arimoto A."/>
            <person name="Ishii H."/>
            <person name="Satoh N."/>
            <person name="Nishiyama T."/>
            <person name="Hasebe M."/>
            <person name="Maruyama T."/>
            <person name="Minagawa J."/>
            <person name="Obokata J."/>
            <person name="Shigenobu S."/>
        </authorList>
    </citation>
    <scope>NUCLEOTIDE SEQUENCE [LARGE SCALE GENOMIC DNA]</scope>
</reference>
<dbReference type="GO" id="GO:0032273">
    <property type="term" value="P:positive regulation of protein polymerization"/>
    <property type="evidence" value="ECO:0007669"/>
    <property type="project" value="TreeGrafter"/>
</dbReference>
<dbReference type="EMBL" id="BMAT01009626">
    <property type="protein sequence ID" value="GFS10184.1"/>
    <property type="molecule type" value="Genomic_DNA"/>
</dbReference>
<protein>
    <submittedName>
        <fullName evidence="2">Tubulin polymerization-promoting protein family member 2</fullName>
    </submittedName>
</protein>
<proteinExistence type="predicted"/>